<dbReference type="GO" id="GO:0006310">
    <property type="term" value="P:DNA recombination"/>
    <property type="evidence" value="ECO:0007669"/>
    <property type="project" value="UniProtKB-UniRule"/>
</dbReference>
<dbReference type="InterPro" id="IPR042242">
    <property type="entry name" value="RecO_C"/>
</dbReference>
<dbReference type="GO" id="GO:0006302">
    <property type="term" value="P:double-strand break repair"/>
    <property type="evidence" value="ECO:0007669"/>
    <property type="project" value="TreeGrafter"/>
</dbReference>
<evidence type="ECO:0000256" key="3">
    <source>
        <dbReference type="ARBA" id="ARBA00022763"/>
    </source>
</evidence>
<evidence type="ECO:0000256" key="5">
    <source>
        <dbReference type="ARBA" id="ARBA00023204"/>
    </source>
</evidence>
<keyword evidence="4 7" id="KW-0233">DNA recombination</keyword>
<feature type="domain" description="DNA replication/recombination mediator RecO N-terminal" evidence="8">
    <location>
        <begin position="16"/>
        <end position="86"/>
    </location>
</feature>
<dbReference type="STRING" id="1123014.SAMN02745746_01724"/>
<name>A0A1Y6BLX3_9NEIS</name>
<dbReference type="SUPFAM" id="SSF57863">
    <property type="entry name" value="ArfGap/RecO-like zinc finger"/>
    <property type="match status" value="1"/>
</dbReference>
<dbReference type="InterPro" id="IPR012340">
    <property type="entry name" value="NA-bd_OB-fold"/>
</dbReference>
<comment type="function">
    <text evidence="7">Involved in DNA repair and RecF pathway recombination.</text>
</comment>
<reference evidence="10" key="1">
    <citation type="submission" date="2017-04" db="EMBL/GenBank/DDBJ databases">
        <authorList>
            <person name="Varghese N."/>
            <person name="Submissions S."/>
        </authorList>
    </citation>
    <scope>NUCLEOTIDE SEQUENCE [LARGE SCALE GENOMIC DNA]</scope>
    <source>
        <strain evidence="10">DSM 22618</strain>
    </source>
</reference>
<dbReference type="Gene3D" id="2.40.50.140">
    <property type="entry name" value="Nucleic acid-binding proteins"/>
    <property type="match status" value="1"/>
</dbReference>
<comment type="similarity">
    <text evidence="1 7">Belongs to the RecO family.</text>
</comment>
<dbReference type="Pfam" id="PF02565">
    <property type="entry name" value="RecO_C"/>
    <property type="match status" value="1"/>
</dbReference>
<dbReference type="EMBL" id="FXAG01000007">
    <property type="protein sequence ID" value="SMF17874.1"/>
    <property type="molecule type" value="Genomic_DNA"/>
</dbReference>
<evidence type="ECO:0000313" key="10">
    <source>
        <dbReference type="Proteomes" id="UP000192920"/>
    </source>
</evidence>
<dbReference type="NCBIfam" id="TIGR00613">
    <property type="entry name" value="reco"/>
    <property type="match status" value="1"/>
</dbReference>
<dbReference type="Gene3D" id="1.20.1440.120">
    <property type="entry name" value="Recombination protein O, C-terminal domain"/>
    <property type="match status" value="1"/>
</dbReference>
<evidence type="ECO:0000256" key="6">
    <source>
        <dbReference type="ARBA" id="ARBA00033409"/>
    </source>
</evidence>
<dbReference type="InterPro" id="IPR022572">
    <property type="entry name" value="DNA_rep/recomb_RecO_N"/>
</dbReference>
<evidence type="ECO:0000256" key="7">
    <source>
        <dbReference type="HAMAP-Rule" id="MF_00201"/>
    </source>
</evidence>
<accession>A0A1Y6BLX3</accession>
<dbReference type="InterPro" id="IPR037278">
    <property type="entry name" value="ARFGAP/RecO"/>
</dbReference>
<keyword evidence="3 7" id="KW-0227">DNA damage</keyword>
<organism evidence="9 10">
    <name type="scientific">Pseudogulbenkiania subflava DSM 22618</name>
    <dbReference type="NCBI Taxonomy" id="1123014"/>
    <lineage>
        <taxon>Bacteria</taxon>
        <taxon>Pseudomonadati</taxon>
        <taxon>Pseudomonadota</taxon>
        <taxon>Betaproteobacteria</taxon>
        <taxon>Neisseriales</taxon>
        <taxon>Chromobacteriaceae</taxon>
        <taxon>Pseudogulbenkiania</taxon>
    </lineage>
</organism>
<dbReference type="HAMAP" id="MF_00201">
    <property type="entry name" value="RecO"/>
    <property type="match status" value="1"/>
</dbReference>
<dbReference type="AlphaFoldDB" id="A0A1Y6BLX3"/>
<dbReference type="GO" id="GO:0043590">
    <property type="term" value="C:bacterial nucleoid"/>
    <property type="evidence" value="ECO:0007669"/>
    <property type="project" value="TreeGrafter"/>
</dbReference>
<protein>
    <recommendedName>
        <fullName evidence="2 7">DNA repair protein RecO</fullName>
    </recommendedName>
    <alternativeName>
        <fullName evidence="6 7">Recombination protein O</fullName>
    </alternativeName>
</protein>
<evidence type="ECO:0000313" key="9">
    <source>
        <dbReference type="EMBL" id="SMF17874.1"/>
    </source>
</evidence>
<dbReference type="SUPFAM" id="SSF50249">
    <property type="entry name" value="Nucleic acid-binding proteins"/>
    <property type="match status" value="1"/>
</dbReference>
<dbReference type="Pfam" id="PF11967">
    <property type="entry name" value="RecO_N"/>
    <property type="match status" value="1"/>
</dbReference>
<evidence type="ECO:0000256" key="2">
    <source>
        <dbReference type="ARBA" id="ARBA00021310"/>
    </source>
</evidence>
<dbReference type="RefSeq" id="WP_234985928.1">
    <property type="nucleotide sequence ID" value="NZ_FXAG01000007.1"/>
</dbReference>
<gene>
    <name evidence="7" type="primary">recO</name>
    <name evidence="9" type="ORF">SAMN02745746_01724</name>
</gene>
<proteinExistence type="inferred from homology"/>
<dbReference type="PANTHER" id="PTHR33991">
    <property type="entry name" value="DNA REPAIR PROTEIN RECO"/>
    <property type="match status" value="1"/>
</dbReference>
<evidence type="ECO:0000256" key="1">
    <source>
        <dbReference type="ARBA" id="ARBA00007452"/>
    </source>
</evidence>
<keyword evidence="5 7" id="KW-0234">DNA repair</keyword>
<evidence type="ECO:0000256" key="4">
    <source>
        <dbReference type="ARBA" id="ARBA00023172"/>
    </source>
</evidence>
<evidence type="ECO:0000259" key="8">
    <source>
        <dbReference type="Pfam" id="PF11967"/>
    </source>
</evidence>
<dbReference type="InterPro" id="IPR003717">
    <property type="entry name" value="RecO"/>
</dbReference>
<dbReference type="Proteomes" id="UP000192920">
    <property type="component" value="Unassembled WGS sequence"/>
</dbReference>
<dbReference type="PANTHER" id="PTHR33991:SF1">
    <property type="entry name" value="DNA REPAIR PROTEIN RECO"/>
    <property type="match status" value="1"/>
</dbReference>
<keyword evidence="10" id="KW-1185">Reference proteome</keyword>
<sequence>MIFRTRRRMSQGRVDRQPAYVLHAQPYRETSLLLDVLTREHGRIALVARGARRPRSDLRGVLLPFQPLLLAWFGKNEVRTLHTADWQGGVPQLSGLPLVCGFYLNELLIKLTARDDPHPETFAVYAEAVRGLASGGLLSSVLRRFELGLVRTLGYAPAFDVDSNGREVEPDVPYLCGPEQALQRWQGEPVPAQQQVIEGRTLLAMAGGDFSELSTRREARRLMRLFLGQLLGVQSLATRELLQSISALGD</sequence>